<reference evidence="2 3" key="1">
    <citation type="submission" date="2014-02" db="EMBL/GenBank/DDBJ databases">
        <title>The small core and large imbalanced accessory genome model reveals a collaborative survival strategy of Sorangium cellulosum strains in nature.</title>
        <authorList>
            <person name="Han K."/>
            <person name="Peng R."/>
            <person name="Blom J."/>
            <person name="Li Y.-Z."/>
        </authorList>
    </citation>
    <scope>NUCLEOTIDE SEQUENCE [LARGE SCALE GENOMIC DNA]</scope>
    <source>
        <strain evidence="2 3">So0157-18</strain>
    </source>
</reference>
<dbReference type="SMART" id="SM00530">
    <property type="entry name" value="HTH_XRE"/>
    <property type="match status" value="1"/>
</dbReference>
<comment type="caution">
    <text evidence="2">The sequence shown here is derived from an EMBL/GenBank/DDBJ whole genome shotgun (WGS) entry which is preliminary data.</text>
</comment>
<organism evidence="2 3">
    <name type="scientific">Sorangium cellulosum</name>
    <name type="common">Polyangium cellulosum</name>
    <dbReference type="NCBI Taxonomy" id="56"/>
    <lineage>
        <taxon>Bacteria</taxon>
        <taxon>Pseudomonadati</taxon>
        <taxon>Myxococcota</taxon>
        <taxon>Polyangia</taxon>
        <taxon>Polyangiales</taxon>
        <taxon>Polyangiaceae</taxon>
        <taxon>Sorangium</taxon>
    </lineage>
</organism>
<dbReference type="PANTHER" id="PTHR40455:SF1">
    <property type="entry name" value="ANTITOXIN HIGA"/>
    <property type="match status" value="1"/>
</dbReference>
<protein>
    <submittedName>
        <fullName evidence="2">Transcriptional regulator</fullName>
    </submittedName>
</protein>
<sequence length="133" mass="14934">MRSPTMIEPVTDQESHLRALRRIEELWSAEPGSAEESELDALATLVDAYERRRFPILPLDPVAAIKARCEQLGWTRKDLEPLIGSRARVSEVLGGKRALTLPMIRKVHASMQIPADVLIMIPSKRRKGTKRAA</sequence>
<proteinExistence type="predicted"/>
<dbReference type="InterPro" id="IPR001387">
    <property type="entry name" value="Cro/C1-type_HTH"/>
</dbReference>
<dbReference type="InterPro" id="IPR039060">
    <property type="entry name" value="Antitox_HigA"/>
</dbReference>
<evidence type="ECO:0000313" key="3">
    <source>
        <dbReference type="Proteomes" id="UP000075604"/>
    </source>
</evidence>
<dbReference type="GO" id="GO:0001046">
    <property type="term" value="F:core promoter sequence-specific DNA binding"/>
    <property type="evidence" value="ECO:0007669"/>
    <property type="project" value="TreeGrafter"/>
</dbReference>
<dbReference type="PANTHER" id="PTHR40455">
    <property type="entry name" value="ANTITOXIN HIGA"/>
    <property type="match status" value="1"/>
</dbReference>
<dbReference type="GO" id="GO:0006355">
    <property type="term" value="P:regulation of DNA-templated transcription"/>
    <property type="evidence" value="ECO:0007669"/>
    <property type="project" value="InterPro"/>
</dbReference>
<evidence type="ECO:0000259" key="1">
    <source>
        <dbReference type="PROSITE" id="PS50943"/>
    </source>
</evidence>
<accession>A0A150QFR2</accession>
<dbReference type="EMBL" id="JELX01000307">
    <property type="protein sequence ID" value="KYF66835.1"/>
    <property type="molecule type" value="Genomic_DNA"/>
</dbReference>
<dbReference type="PROSITE" id="PS50943">
    <property type="entry name" value="HTH_CROC1"/>
    <property type="match status" value="1"/>
</dbReference>
<name>A0A150QFR2_SORCE</name>
<evidence type="ECO:0000313" key="2">
    <source>
        <dbReference type="EMBL" id="KYF66835.1"/>
    </source>
</evidence>
<feature type="domain" description="HTH cro/C1-type" evidence="1">
    <location>
        <begin position="65"/>
        <end position="118"/>
    </location>
</feature>
<dbReference type="AlphaFoldDB" id="A0A150QFR2"/>
<dbReference type="Proteomes" id="UP000075604">
    <property type="component" value="Unassembled WGS sequence"/>
</dbReference>
<gene>
    <name evidence="2" type="ORF">BE04_07010</name>
</gene>